<keyword evidence="1" id="KW-1133">Transmembrane helix</keyword>
<gene>
    <name evidence="2" type="ORF">GCM10008956_25640</name>
</gene>
<feature type="transmembrane region" description="Helical" evidence="1">
    <location>
        <begin position="107"/>
        <end position="125"/>
    </location>
</feature>
<name>A0A8H9GWB1_9DEIO</name>
<feature type="transmembrane region" description="Helical" evidence="1">
    <location>
        <begin position="77"/>
        <end position="95"/>
    </location>
</feature>
<accession>A0A8H9GWB1</accession>
<feature type="transmembrane region" description="Helical" evidence="1">
    <location>
        <begin position="163"/>
        <end position="180"/>
    </location>
</feature>
<dbReference type="Pfam" id="PF22564">
    <property type="entry name" value="HAAS"/>
    <property type="match status" value="1"/>
</dbReference>
<dbReference type="EMBL" id="BMQG01000008">
    <property type="protein sequence ID" value="GGM48332.1"/>
    <property type="molecule type" value="Genomic_DNA"/>
</dbReference>
<protein>
    <submittedName>
        <fullName evidence="2">Uncharacterized protein</fullName>
    </submittedName>
</protein>
<dbReference type="AlphaFoldDB" id="A0A8H9GWB1"/>
<dbReference type="Proteomes" id="UP000600547">
    <property type="component" value="Unassembled WGS sequence"/>
</dbReference>
<keyword evidence="1" id="KW-0812">Transmembrane</keyword>
<keyword evidence="3" id="KW-1185">Reference proteome</keyword>
<organism evidence="2 3">
    <name type="scientific">Deinococcus arenae</name>
    <dbReference type="NCBI Taxonomy" id="1452751"/>
    <lineage>
        <taxon>Bacteria</taxon>
        <taxon>Thermotogati</taxon>
        <taxon>Deinococcota</taxon>
        <taxon>Deinococci</taxon>
        <taxon>Deinococcales</taxon>
        <taxon>Deinococcaceae</taxon>
        <taxon>Deinococcus</taxon>
    </lineage>
</organism>
<dbReference type="RefSeq" id="WP_110827969.1">
    <property type="nucleotide sequence ID" value="NZ_BMQG01000008.1"/>
</dbReference>
<sequence length="199" mass="22189">MTLRDWLGAALHDLAPAAQDRVAGEYAAHVHDAMDSGLTEAQAVATLGDPGQVNRALRRTYATRDLTEQYQRPPRRFWGTMLLLQLGYAILMIWNNLEDRADLIRHLPGPLIGLTLMLALSALVWRRPDPYRWTLGARLLVVCLMLSQWITALLAPGQDTLDLAFLIVLPLALTGLAWDAHRTARRVSRTLSLEGPARP</sequence>
<keyword evidence="1" id="KW-0472">Membrane</keyword>
<feature type="transmembrane region" description="Helical" evidence="1">
    <location>
        <begin position="137"/>
        <end position="157"/>
    </location>
</feature>
<evidence type="ECO:0000313" key="2">
    <source>
        <dbReference type="EMBL" id="GGM48332.1"/>
    </source>
</evidence>
<evidence type="ECO:0000256" key="1">
    <source>
        <dbReference type="SAM" id="Phobius"/>
    </source>
</evidence>
<evidence type="ECO:0000313" key="3">
    <source>
        <dbReference type="Proteomes" id="UP000600547"/>
    </source>
</evidence>
<comment type="caution">
    <text evidence="2">The sequence shown here is derived from an EMBL/GenBank/DDBJ whole genome shotgun (WGS) entry which is preliminary data.</text>
</comment>
<reference evidence="3" key="1">
    <citation type="journal article" date="2019" name="Int. J. Syst. Evol. Microbiol.">
        <title>The Global Catalogue of Microorganisms (GCM) 10K type strain sequencing project: providing services to taxonomists for standard genome sequencing and annotation.</title>
        <authorList>
            <consortium name="The Broad Institute Genomics Platform"/>
            <consortium name="The Broad Institute Genome Sequencing Center for Infectious Disease"/>
            <person name="Wu L."/>
            <person name="Ma J."/>
        </authorList>
    </citation>
    <scope>NUCLEOTIDE SEQUENCE [LARGE SCALE GENOMIC DNA]</scope>
    <source>
        <strain evidence="3">JCM 31047</strain>
    </source>
</reference>
<proteinExistence type="predicted"/>